<evidence type="ECO:0000313" key="2">
    <source>
        <dbReference type="Proteomes" id="UP001162891"/>
    </source>
</evidence>
<organism evidence="1 2">
    <name type="scientific">Anaeromyxobacter oryzae</name>
    <dbReference type="NCBI Taxonomy" id="2918170"/>
    <lineage>
        <taxon>Bacteria</taxon>
        <taxon>Pseudomonadati</taxon>
        <taxon>Myxococcota</taxon>
        <taxon>Myxococcia</taxon>
        <taxon>Myxococcales</taxon>
        <taxon>Cystobacterineae</taxon>
        <taxon>Anaeromyxobacteraceae</taxon>
        <taxon>Anaeromyxobacter</taxon>
    </lineage>
</organism>
<evidence type="ECO:0000313" key="1">
    <source>
        <dbReference type="EMBL" id="BDG01046.1"/>
    </source>
</evidence>
<name>A0ABM7WNK9_9BACT</name>
<protein>
    <recommendedName>
        <fullName evidence="3">LuxR family transcriptional regulator</fullName>
    </recommendedName>
</protein>
<dbReference type="RefSeq" id="WP_248357410.1">
    <property type="nucleotide sequence ID" value="NZ_AP025591.1"/>
</dbReference>
<dbReference type="Proteomes" id="UP001162891">
    <property type="component" value="Chromosome"/>
</dbReference>
<sequence>MDRRAALKQRARETKTEAGIYQIRNVRSGRVLVASTLNLKTINGARMTLAHGQHRNAALQADVAALGVDAFVFEVLEVLEEPEDGLVYRRDALERLEAAWLERLQPYGVRGYNAPPGAGRRA</sequence>
<evidence type="ECO:0008006" key="3">
    <source>
        <dbReference type="Google" id="ProtNLM"/>
    </source>
</evidence>
<dbReference type="CDD" id="cd10451">
    <property type="entry name" value="GIY-YIG_LuxR_like"/>
    <property type="match status" value="1"/>
</dbReference>
<keyword evidence="2" id="KW-1185">Reference proteome</keyword>
<reference evidence="2" key="1">
    <citation type="journal article" date="2022" name="Int. J. Syst. Evol. Microbiol.">
        <title>Anaeromyxobacter oryzae sp. nov., Anaeromyxobacter diazotrophicus sp. nov. and Anaeromyxobacter paludicola sp. nov., isolated from paddy soils.</title>
        <authorList>
            <person name="Itoh H."/>
            <person name="Xu Z."/>
            <person name="Mise K."/>
            <person name="Masuda Y."/>
            <person name="Ushijima N."/>
            <person name="Hayakawa C."/>
            <person name="Shiratori Y."/>
            <person name="Senoo K."/>
        </authorList>
    </citation>
    <scope>NUCLEOTIDE SEQUENCE [LARGE SCALE GENOMIC DNA]</scope>
    <source>
        <strain evidence="2">Red232</strain>
    </source>
</reference>
<dbReference type="EMBL" id="AP025591">
    <property type="protein sequence ID" value="BDG01046.1"/>
    <property type="molecule type" value="Genomic_DNA"/>
</dbReference>
<accession>A0ABM7WNK9</accession>
<gene>
    <name evidence="1" type="ORF">AMOR_00420</name>
</gene>
<proteinExistence type="predicted"/>
<dbReference type="SUPFAM" id="SSF82771">
    <property type="entry name" value="GIY-YIG endonuclease"/>
    <property type="match status" value="1"/>
</dbReference>
<dbReference type="InterPro" id="IPR035901">
    <property type="entry name" value="GIY-YIG_endonuc_sf"/>
</dbReference>
<dbReference type="Gene3D" id="3.40.1440.10">
    <property type="entry name" value="GIY-YIG endonuclease"/>
    <property type="match status" value="1"/>
</dbReference>